<dbReference type="Proteomes" id="UP000219546">
    <property type="component" value="Unassembled WGS sequence"/>
</dbReference>
<dbReference type="PANTHER" id="PTHR43479">
    <property type="entry name" value="ACREF/ENVCD OPERON REPRESSOR-RELATED"/>
    <property type="match status" value="1"/>
</dbReference>
<dbReference type="PROSITE" id="PS50977">
    <property type="entry name" value="HTH_TETR_2"/>
    <property type="match status" value="1"/>
</dbReference>
<organism evidence="5 6">
    <name type="scientific">Bacillus oleivorans</name>
    <dbReference type="NCBI Taxonomy" id="1448271"/>
    <lineage>
        <taxon>Bacteria</taxon>
        <taxon>Bacillati</taxon>
        <taxon>Bacillota</taxon>
        <taxon>Bacilli</taxon>
        <taxon>Bacillales</taxon>
        <taxon>Bacillaceae</taxon>
        <taxon>Bacillus</taxon>
    </lineage>
</organism>
<dbReference type="PANTHER" id="PTHR43479:SF8">
    <property type="entry name" value="TRANSCRIPTIONAL REGULATOR, TETR FAMILY"/>
    <property type="match status" value="1"/>
</dbReference>
<sequence>MNTEIGSKGKESRRRLLETAAIEFATQGFHDTKVSTIVKKAGLTQPSFYLYFTSKEAIFEELVTNFYSNLRKLTESLRLVSGIEQIDVSKRVLAAVESVFRFLGSDPHLTRIGFFLSPEAIQIKSNLTLVLKENLLAEQRLGYFNPELDMDIVAECLTGMIVHLTNSYLLPGTKDSESLAAQVVNLLINGMLPK</sequence>
<gene>
    <name evidence="5" type="ORF">SAMN05877753_11087</name>
</gene>
<name>A0A285D4T8_9BACI</name>
<dbReference type="Gene3D" id="1.10.357.10">
    <property type="entry name" value="Tetracycline Repressor, domain 2"/>
    <property type="match status" value="1"/>
</dbReference>
<dbReference type="PRINTS" id="PR00455">
    <property type="entry name" value="HTHTETR"/>
</dbReference>
<evidence type="ECO:0000256" key="2">
    <source>
        <dbReference type="ARBA" id="ARBA00023125"/>
    </source>
</evidence>
<evidence type="ECO:0000313" key="6">
    <source>
        <dbReference type="Proteomes" id="UP000219546"/>
    </source>
</evidence>
<dbReference type="InterPro" id="IPR009057">
    <property type="entry name" value="Homeodomain-like_sf"/>
</dbReference>
<dbReference type="InterPro" id="IPR050624">
    <property type="entry name" value="HTH-type_Tx_Regulator"/>
</dbReference>
<proteinExistence type="predicted"/>
<dbReference type="SUPFAM" id="SSF48498">
    <property type="entry name" value="Tetracyclin repressor-like, C-terminal domain"/>
    <property type="match status" value="1"/>
</dbReference>
<evidence type="ECO:0000313" key="5">
    <source>
        <dbReference type="EMBL" id="SNX74810.1"/>
    </source>
</evidence>
<keyword evidence="6" id="KW-1185">Reference proteome</keyword>
<reference evidence="5 6" key="1">
    <citation type="submission" date="2017-08" db="EMBL/GenBank/DDBJ databases">
        <authorList>
            <person name="de Groot N.N."/>
        </authorList>
    </citation>
    <scope>NUCLEOTIDE SEQUENCE [LARGE SCALE GENOMIC DNA]</scope>
    <source>
        <strain evidence="5 6">JC228</strain>
    </source>
</reference>
<keyword evidence="2 3" id="KW-0238">DNA-binding</keyword>
<dbReference type="EMBL" id="OAOP01000010">
    <property type="protein sequence ID" value="SNX74810.1"/>
    <property type="molecule type" value="Genomic_DNA"/>
</dbReference>
<evidence type="ECO:0000256" key="1">
    <source>
        <dbReference type="ARBA" id="ARBA00022491"/>
    </source>
</evidence>
<dbReference type="AlphaFoldDB" id="A0A285D4T8"/>
<dbReference type="Gene3D" id="1.10.10.60">
    <property type="entry name" value="Homeodomain-like"/>
    <property type="match status" value="1"/>
</dbReference>
<dbReference type="OrthoDB" id="9812484at2"/>
<feature type="DNA-binding region" description="H-T-H motif" evidence="3">
    <location>
        <begin position="33"/>
        <end position="52"/>
    </location>
</feature>
<dbReference type="SUPFAM" id="SSF46689">
    <property type="entry name" value="Homeodomain-like"/>
    <property type="match status" value="1"/>
</dbReference>
<evidence type="ECO:0000259" key="4">
    <source>
        <dbReference type="PROSITE" id="PS50977"/>
    </source>
</evidence>
<accession>A0A285D4T8</accession>
<dbReference type="GO" id="GO:0003677">
    <property type="term" value="F:DNA binding"/>
    <property type="evidence" value="ECO:0007669"/>
    <property type="project" value="UniProtKB-UniRule"/>
</dbReference>
<protein>
    <submittedName>
        <fullName evidence="5">TetR family transcriptional regulator</fullName>
    </submittedName>
</protein>
<evidence type="ECO:0000256" key="3">
    <source>
        <dbReference type="PROSITE-ProRule" id="PRU00335"/>
    </source>
</evidence>
<dbReference type="InterPro" id="IPR036271">
    <property type="entry name" value="Tet_transcr_reg_TetR-rel_C_sf"/>
</dbReference>
<dbReference type="Pfam" id="PF00440">
    <property type="entry name" value="TetR_N"/>
    <property type="match status" value="1"/>
</dbReference>
<keyword evidence="1" id="KW-0678">Repressor</keyword>
<dbReference type="InterPro" id="IPR001647">
    <property type="entry name" value="HTH_TetR"/>
</dbReference>
<feature type="domain" description="HTH tetR-type" evidence="4">
    <location>
        <begin position="10"/>
        <end position="70"/>
    </location>
</feature>